<dbReference type="SUPFAM" id="SSF46689">
    <property type="entry name" value="Homeodomain-like"/>
    <property type="match status" value="1"/>
</dbReference>
<dbReference type="InterPro" id="IPR036271">
    <property type="entry name" value="Tet_transcr_reg_TetR-rel_C_sf"/>
</dbReference>
<reference evidence="7" key="1">
    <citation type="journal article" date="2019" name="Int. J. Syst. Evol. Microbiol.">
        <title>The Global Catalogue of Microorganisms (GCM) 10K type strain sequencing project: providing services to taxonomists for standard genome sequencing and annotation.</title>
        <authorList>
            <consortium name="The Broad Institute Genomics Platform"/>
            <consortium name="The Broad Institute Genome Sequencing Center for Infectious Disease"/>
            <person name="Wu L."/>
            <person name="Ma J."/>
        </authorList>
    </citation>
    <scope>NUCLEOTIDE SEQUENCE [LARGE SCALE GENOMIC DNA]</scope>
    <source>
        <strain evidence="7">JCM 3369</strain>
    </source>
</reference>
<dbReference type="Gene3D" id="1.10.357.10">
    <property type="entry name" value="Tetracycline Repressor, domain 2"/>
    <property type="match status" value="1"/>
</dbReference>
<evidence type="ECO:0000256" key="4">
    <source>
        <dbReference type="PROSITE-ProRule" id="PRU00335"/>
    </source>
</evidence>
<dbReference type="Pfam" id="PF00440">
    <property type="entry name" value="TetR_N"/>
    <property type="match status" value="1"/>
</dbReference>
<name>A0ABV9DA81_9MICO</name>
<dbReference type="Proteomes" id="UP001595955">
    <property type="component" value="Unassembled WGS sequence"/>
</dbReference>
<dbReference type="RefSeq" id="WP_122823574.1">
    <property type="nucleotide sequence ID" value="NZ_CP033325.1"/>
</dbReference>
<keyword evidence="1" id="KW-0805">Transcription regulation</keyword>
<accession>A0ABV9DA81</accession>
<feature type="DNA-binding region" description="H-T-H motif" evidence="4">
    <location>
        <begin position="55"/>
        <end position="74"/>
    </location>
</feature>
<comment type="caution">
    <text evidence="6">The sequence shown here is derived from an EMBL/GenBank/DDBJ whole genome shotgun (WGS) entry which is preliminary data.</text>
</comment>
<dbReference type="Gene3D" id="1.10.10.60">
    <property type="entry name" value="Homeodomain-like"/>
    <property type="match status" value="1"/>
</dbReference>
<dbReference type="InterPro" id="IPR001647">
    <property type="entry name" value="HTH_TetR"/>
</dbReference>
<proteinExistence type="predicted"/>
<dbReference type="EMBL" id="JBHSGF010000006">
    <property type="protein sequence ID" value="MFC4555562.1"/>
    <property type="molecule type" value="Genomic_DNA"/>
</dbReference>
<dbReference type="InterPro" id="IPR050109">
    <property type="entry name" value="HTH-type_TetR-like_transc_reg"/>
</dbReference>
<dbReference type="InterPro" id="IPR009057">
    <property type="entry name" value="Homeodomain-like_sf"/>
</dbReference>
<gene>
    <name evidence="6" type="ORF">ACFO3F_09910</name>
</gene>
<keyword evidence="3" id="KW-0804">Transcription</keyword>
<protein>
    <submittedName>
        <fullName evidence="6">TetR/AcrR family transcriptional regulator C-terminal domain-containing protein</fullName>
    </submittedName>
</protein>
<dbReference type="SUPFAM" id="SSF48498">
    <property type="entry name" value="Tetracyclin repressor-like, C-terminal domain"/>
    <property type="match status" value="1"/>
</dbReference>
<keyword evidence="7" id="KW-1185">Reference proteome</keyword>
<organism evidence="6 7">
    <name type="scientific">Georgenia faecalis</name>
    <dbReference type="NCBI Taxonomy" id="2483799"/>
    <lineage>
        <taxon>Bacteria</taxon>
        <taxon>Bacillati</taxon>
        <taxon>Actinomycetota</taxon>
        <taxon>Actinomycetes</taxon>
        <taxon>Micrococcales</taxon>
        <taxon>Bogoriellaceae</taxon>
        <taxon>Georgenia</taxon>
    </lineage>
</organism>
<keyword evidence="2 4" id="KW-0238">DNA-binding</keyword>
<evidence type="ECO:0000256" key="3">
    <source>
        <dbReference type="ARBA" id="ARBA00023163"/>
    </source>
</evidence>
<evidence type="ECO:0000259" key="5">
    <source>
        <dbReference type="PROSITE" id="PS50977"/>
    </source>
</evidence>
<dbReference type="PANTHER" id="PTHR30055:SF151">
    <property type="entry name" value="TRANSCRIPTIONAL REGULATORY PROTEIN"/>
    <property type="match status" value="1"/>
</dbReference>
<evidence type="ECO:0000256" key="2">
    <source>
        <dbReference type="ARBA" id="ARBA00023125"/>
    </source>
</evidence>
<sequence length="247" mass="26494">MEHGGASAALPRGLRHTWGHEARAGRPGPKATLSVPDIAASAIALADAEGAQALSLGRIADRLGVTPNALYRYVDSRDDLDVIVHDHALGAPGDIAAGADWVEAAAAWCRALRDRYAHHPWLSDMRVRVPFAPHSLAWLEDLLDRLEPSGLGDRQALQAAALLDGYVRTRAAMVRDLFRPDGSATDPETLVDLVGAERFTARLPRVSSLISSGLYREPGARADEDFEFGLRSILSGLRQLTVDGTPG</sequence>
<evidence type="ECO:0000313" key="6">
    <source>
        <dbReference type="EMBL" id="MFC4555562.1"/>
    </source>
</evidence>
<evidence type="ECO:0000256" key="1">
    <source>
        <dbReference type="ARBA" id="ARBA00023015"/>
    </source>
</evidence>
<dbReference type="PANTHER" id="PTHR30055">
    <property type="entry name" value="HTH-TYPE TRANSCRIPTIONAL REGULATOR RUTR"/>
    <property type="match status" value="1"/>
</dbReference>
<dbReference type="PROSITE" id="PS50977">
    <property type="entry name" value="HTH_TETR_2"/>
    <property type="match status" value="1"/>
</dbReference>
<feature type="domain" description="HTH tetR-type" evidence="5">
    <location>
        <begin position="32"/>
        <end position="92"/>
    </location>
</feature>
<evidence type="ECO:0000313" key="7">
    <source>
        <dbReference type="Proteomes" id="UP001595955"/>
    </source>
</evidence>
<dbReference type="InterPro" id="IPR004111">
    <property type="entry name" value="Repressor_TetR_C"/>
</dbReference>
<dbReference type="Pfam" id="PF02909">
    <property type="entry name" value="TetR_C_1"/>
    <property type="match status" value="1"/>
</dbReference>